<protein>
    <submittedName>
        <fullName evidence="6">Transcriptional regulatory protein DegU</fullName>
    </submittedName>
</protein>
<evidence type="ECO:0000259" key="5">
    <source>
        <dbReference type="PROSITE" id="PS50110"/>
    </source>
</evidence>
<keyword evidence="1 3" id="KW-0597">Phosphoprotein</keyword>
<proteinExistence type="predicted"/>
<dbReference type="CDD" id="cd17535">
    <property type="entry name" value="REC_NarL-like"/>
    <property type="match status" value="1"/>
</dbReference>
<feature type="modified residue" description="4-aspartylphosphate" evidence="3">
    <location>
        <position position="54"/>
    </location>
</feature>
<evidence type="ECO:0000313" key="6">
    <source>
        <dbReference type="EMBL" id="QDT12805.1"/>
    </source>
</evidence>
<dbReference type="Pfam" id="PF00196">
    <property type="entry name" value="GerE"/>
    <property type="match status" value="1"/>
</dbReference>
<dbReference type="PROSITE" id="PS50043">
    <property type="entry name" value="HTH_LUXR_2"/>
    <property type="match status" value="1"/>
</dbReference>
<dbReference type="OrthoDB" id="259454at2"/>
<dbReference type="PANTHER" id="PTHR43214">
    <property type="entry name" value="TWO-COMPONENT RESPONSE REGULATOR"/>
    <property type="match status" value="1"/>
</dbReference>
<name>A0A517P0A2_9BACT</name>
<dbReference type="PROSITE" id="PS50110">
    <property type="entry name" value="RESPONSE_REGULATORY"/>
    <property type="match status" value="1"/>
</dbReference>
<dbReference type="GO" id="GO:0006355">
    <property type="term" value="P:regulation of DNA-templated transcription"/>
    <property type="evidence" value="ECO:0007669"/>
    <property type="project" value="InterPro"/>
</dbReference>
<dbReference type="PANTHER" id="PTHR43214:SF43">
    <property type="entry name" value="TWO-COMPONENT RESPONSE REGULATOR"/>
    <property type="match status" value="1"/>
</dbReference>
<evidence type="ECO:0000259" key="4">
    <source>
        <dbReference type="PROSITE" id="PS50043"/>
    </source>
</evidence>
<evidence type="ECO:0000313" key="7">
    <source>
        <dbReference type="Proteomes" id="UP000319817"/>
    </source>
</evidence>
<dbReference type="SMART" id="SM00448">
    <property type="entry name" value="REC"/>
    <property type="match status" value="1"/>
</dbReference>
<gene>
    <name evidence="6" type="primary">degU</name>
    <name evidence="6" type="ORF">K239x_48170</name>
</gene>
<feature type="domain" description="Response regulatory" evidence="5">
    <location>
        <begin position="4"/>
        <end position="119"/>
    </location>
</feature>
<dbReference type="RefSeq" id="WP_145420643.1">
    <property type="nucleotide sequence ID" value="NZ_CP036526.1"/>
</dbReference>
<dbReference type="InterPro" id="IPR011006">
    <property type="entry name" value="CheY-like_superfamily"/>
</dbReference>
<dbReference type="Pfam" id="PF00072">
    <property type="entry name" value="Response_reg"/>
    <property type="match status" value="1"/>
</dbReference>
<feature type="domain" description="HTH luxR-type" evidence="4">
    <location>
        <begin position="145"/>
        <end position="210"/>
    </location>
</feature>
<reference evidence="6 7" key="1">
    <citation type="submission" date="2019-02" db="EMBL/GenBank/DDBJ databases">
        <title>Deep-cultivation of Planctomycetes and their phenomic and genomic characterization uncovers novel biology.</title>
        <authorList>
            <person name="Wiegand S."/>
            <person name="Jogler M."/>
            <person name="Boedeker C."/>
            <person name="Pinto D."/>
            <person name="Vollmers J."/>
            <person name="Rivas-Marin E."/>
            <person name="Kohn T."/>
            <person name="Peeters S.H."/>
            <person name="Heuer A."/>
            <person name="Rast P."/>
            <person name="Oberbeckmann S."/>
            <person name="Bunk B."/>
            <person name="Jeske O."/>
            <person name="Meyerdierks A."/>
            <person name="Storesund J.E."/>
            <person name="Kallscheuer N."/>
            <person name="Luecker S."/>
            <person name="Lage O.M."/>
            <person name="Pohl T."/>
            <person name="Merkel B.J."/>
            <person name="Hornburger P."/>
            <person name="Mueller R.-W."/>
            <person name="Bruemmer F."/>
            <person name="Labrenz M."/>
            <person name="Spormann A.M."/>
            <person name="Op den Camp H."/>
            <person name="Overmann J."/>
            <person name="Amann R."/>
            <person name="Jetten M.S.M."/>
            <person name="Mascher T."/>
            <person name="Medema M.H."/>
            <person name="Devos D.P."/>
            <person name="Kaster A.-K."/>
            <person name="Ovreas L."/>
            <person name="Rohde M."/>
            <person name="Galperin M.Y."/>
            <person name="Jogler C."/>
        </authorList>
    </citation>
    <scope>NUCLEOTIDE SEQUENCE [LARGE SCALE GENOMIC DNA]</scope>
    <source>
        <strain evidence="6 7">K23_9</strain>
    </source>
</reference>
<dbReference type="InterPro" id="IPR016032">
    <property type="entry name" value="Sig_transdc_resp-reg_C-effctor"/>
</dbReference>
<dbReference type="InterPro" id="IPR058245">
    <property type="entry name" value="NreC/VraR/RcsB-like_REC"/>
</dbReference>
<dbReference type="PROSITE" id="PS00622">
    <property type="entry name" value="HTH_LUXR_1"/>
    <property type="match status" value="1"/>
</dbReference>
<dbReference type="InterPro" id="IPR001789">
    <property type="entry name" value="Sig_transdc_resp-reg_receiver"/>
</dbReference>
<dbReference type="CDD" id="cd06170">
    <property type="entry name" value="LuxR_C_like"/>
    <property type="match status" value="1"/>
</dbReference>
<accession>A0A517P0A2</accession>
<dbReference type="SUPFAM" id="SSF52172">
    <property type="entry name" value="CheY-like"/>
    <property type="match status" value="1"/>
</dbReference>
<keyword evidence="7" id="KW-1185">Reference proteome</keyword>
<evidence type="ECO:0000256" key="1">
    <source>
        <dbReference type="ARBA" id="ARBA00022553"/>
    </source>
</evidence>
<dbReference type="AlphaFoldDB" id="A0A517P0A2"/>
<sequence length="213" mass="22801">MSVQILIVDDHEAIREGLTQMLEGSNISVAATSSGGDEALSEIESLSLDAVLLDVRLSRMDGLSMLEKILVAKSQLPVIMLSAYDNPTYIARAAAIGAADYLLKSDSREVIIDSIKCAVAGTGLPTESKLGRIEAMMQRNEASGDLPPELPLTPREVQVMRHIGLGLSNKEIAKSLSISVETVKEHVQNILRKAGANDRTDAAVRAVRLGLVD</sequence>
<dbReference type="PRINTS" id="PR00038">
    <property type="entry name" value="HTHLUXR"/>
</dbReference>
<dbReference type="InterPro" id="IPR000792">
    <property type="entry name" value="Tscrpt_reg_LuxR_C"/>
</dbReference>
<organism evidence="6 7">
    <name type="scientific">Stieleria marina</name>
    <dbReference type="NCBI Taxonomy" id="1930275"/>
    <lineage>
        <taxon>Bacteria</taxon>
        <taxon>Pseudomonadati</taxon>
        <taxon>Planctomycetota</taxon>
        <taxon>Planctomycetia</taxon>
        <taxon>Pirellulales</taxon>
        <taxon>Pirellulaceae</taxon>
        <taxon>Stieleria</taxon>
    </lineage>
</organism>
<evidence type="ECO:0000256" key="2">
    <source>
        <dbReference type="ARBA" id="ARBA00023125"/>
    </source>
</evidence>
<dbReference type="EMBL" id="CP036526">
    <property type="protein sequence ID" value="QDT12805.1"/>
    <property type="molecule type" value="Genomic_DNA"/>
</dbReference>
<dbReference type="Gene3D" id="3.40.50.2300">
    <property type="match status" value="1"/>
</dbReference>
<keyword evidence="2" id="KW-0238">DNA-binding</keyword>
<dbReference type="SUPFAM" id="SSF46894">
    <property type="entry name" value="C-terminal effector domain of the bipartite response regulators"/>
    <property type="match status" value="1"/>
</dbReference>
<dbReference type="GO" id="GO:0003677">
    <property type="term" value="F:DNA binding"/>
    <property type="evidence" value="ECO:0007669"/>
    <property type="project" value="UniProtKB-KW"/>
</dbReference>
<dbReference type="GO" id="GO:0000160">
    <property type="term" value="P:phosphorelay signal transduction system"/>
    <property type="evidence" value="ECO:0007669"/>
    <property type="project" value="InterPro"/>
</dbReference>
<dbReference type="SMART" id="SM00421">
    <property type="entry name" value="HTH_LUXR"/>
    <property type="match status" value="1"/>
</dbReference>
<dbReference type="InterPro" id="IPR039420">
    <property type="entry name" value="WalR-like"/>
</dbReference>
<dbReference type="Proteomes" id="UP000319817">
    <property type="component" value="Chromosome"/>
</dbReference>
<evidence type="ECO:0000256" key="3">
    <source>
        <dbReference type="PROSITE-ProRule" id="PRU00169"/>
    </source>
</evidence>